<dbReference type="InterPro" id="IPR051120">
    <property type="entry name" value="ABC_AA/LPS_Transport"/>
</dbReference>
<feature type="transmembrane region" description="Helical" evidence="9">
    <location>
        <begin position="118"/>
        <end position="137"/>
    </location>
</feature>
<proteinExistence type="predicted"/>
<feature type="transmembrane region" description="Helical" evidence="9">
    <location>
        <begin position="36"/>
        <end position="55"/>
    </location>
</feature>
<feature type="transmembrane region" description="Helical" evidence="9">
    <location>
        <begin position="279"/>
        <end position="303"/>
    </location>
</feature>
<comment type="caution">
    <text evidence="11">The sequence shown here is derived from an EMBL/GenBank/DDBJ whole genome shotgun (WGS) entry which is preliminary data.</text>
</comment>
<gene>
    <name evidence="11" type="ORF">ACFFPJ_06355</name>
</gene>
<feature type="domain" description="ABC transporter" evidence="10">
    <location>
        <begin position="338"/>
        <end position="564"/>
    </location>
</feature>
<dbReference type="GO" id="GO:0005524">
    <property type="term" value="F:ATP binding"/>
    <property type="evidence" value="ECO:0007669"/>
    <property type="project" value="UniProtKB-KW"/>
</dbReference>
<keyword evidence="7 9" id="KW-1133">Transmembrane helix</keyword>
<dbReference type="PROSITE" id="PS50893">
    <property type="entry name" value="ABC_TRANSPORTER_2"/>
    <property type="match status" value="1"/>
</dbReference>
<comment type="subcellular location">
    <subcellularLocation>
        <location evidence="1">Cell membrane</location>
        <topology evidence="1">Multi-pass membrane protein</topology>
    </subcellularLocation>
</comment>
<dbReference type="Proteomes" id="UP001589611">
    <property type="component" value="Unassembled WGS sequence"/>
</dbReference>
<evidence type="ECO:0000256" key="8">
    <source>
        <dbReference type="ARBA" id="ARBA00023136"/>
    </source>
</evidence>
<dbReference type="InterPro" id="IPR001851">
    <property type="entry name" value="ABC_transp_permease"/>
</dbReference>
<dbReference type="Gene3D" id="3.40.50.300">
    <property type="entry name" value="P-loop containing nucleotide triphosphate hydrolases"/>
    <property type="match status" value="1"/>
</dbReference>
<evidence type="ECO:0000259" key="10">
    <source>
        <dbReference type="PROSITE" id="PS50893"/>
    </source>
</evidence>
<feature type="transmembrane region" description="Helical" evidence="9">
    <location>
        <begin position="157"/>
        <end position="176"/>
    </location>
</feature>
<keyword evidence="8 9" id="KW-0472">Membrane</keyword>
<protein>
    <submittedName>
        <fullName evidence="11">ATP-binding cassette domain-containing protein</fullName>
    </submittedName>
</protein>
<feature type="transmembrane region" description="Helical" evidence="9">
    <location>
        <begin position="60"/>
        <end position="78"/>
    </location>
</feature>
<keyword evidence="3" id="KW-1003">Cell membrane</keyword>
<reference evidence="11 12" key="1">
    <citation type="submission" date="2024-09" db="EMBL/GenBank/DDBJ databases">
        <authorList>
            <person name="Sun Q."/>
            <person name="Mori K."/>
        </authorList>
    </citation>
    <scope>NUCLEOTIDE SEQUENCE [LARGE SCALE GENOMIC DNA]</scope>
    <source>
        <strain evidence="11 12">JCM 1342</strain>
    </source>
</reference>
<evidence type="ECO:0000313" key="12">
    <source>
        <dbReference type="Proteomes" id="UP001589611"/>
    </source>
</evidence>
<accession>A0ABV5T2B6</accession>
<evidence type="ECO:0000256" key="1">
    <source>
        <dbReference type="ARBA" id="ARBA00004651"/>
    </source>
</evidence>
<dbReference type="InterPro" id="IPR003439">
    <property type="entry name" value="ABC_transporter-like_ATP-bd"/>
</dbReference>
<evidence type="ECO:0000256" key="7">
    <source>
        <dbReference type="ARBA" id="ARBA00022989"/>
    </source>
</evidence>
<evidence type="ECO:0000256" key="2">
    <source>
        <dbReference type="ARBA" id="ARBA00022448"/>
    </source>
</evidence>
<feature type="transmembrane region" description="Helical" evidence="9">
    <location>
        <begin position="12"/>
        <end position="30"/>
    </location>
</feature>
<evidence type="ECO:0000256" key="4">
    <source>
        <dbReference type="ARBA" id="ARBA00022692"/>
    </source>
</evidence>
<keyword evidence="5" id="KW-0547">Nucleotide-binding</keyword>
<evidence type="ECO:0000256" key="3">
    <source>
        <dbReference type="ARBA" id="ARBA00022475"/>
    </source>
</evidence>
<dbReference type="Pfam" id="PF02653">
    <property type="entry name" value="BPD_transp_2"/>
    <property type="match status" value="1"/>
</dbReference>
<dbReference type="InterPro" id="IPR003593">
    <property type="entry name" value="AAA+_ATPase"/>
</dbReference>
<dbReference type="RefSeq" id="WP_344715850.1">
    <property type="nucleotide sequence ID" value="NZ_BAAAWH010000001.1"/>
</dbReference>
<feature type="transmembrane region" description="Helical" evidence="9">
    <location>
        <begin position="206"/>
        <end position="231"/>
    </location>
</feature>
<keyword evidence="4 9" id="KW-0812">Transmembrane</keyword>
<evidence type="ECO:0000256" key="5">
    <source>
        <dbReference type="ARBA" id="ARBA00022741"/>
    </source>
</evidence>
<dbReference type="PANTHER" id="PTHR45772:SF3">
    <property type="entry name" value="ABC TRANSPORTER ATP-BINDING PROTEIN"/>
    <property type="match status" value="1"/>
</dbReference>
<evidence type="ECO:0000256" key="6">
    <source>
        <dbReference type="ARBA" id="ARBA00022840"/>
    </source>
</evidence>
<dbReference type="InterPro" id="IPR043428">
    <property type="entry name" value="LivM-like"/>
</dbReference>
<dbReference type="SUPFAM" id="SSF52540">
    <property type="entry name" value="P-loop containing nucleoside triphosphate hydrolases"/>
    <property type="match status" value="1"/>
</dbReference>
<sequence length="566" mass="59623">MHSVEPRLRLRRALGFAAAVGLLGLAPFILPPYPLALLTLALVYGLFAFGLDIAWGRTGIVSIGHAAFFGLGAYGWAIAERHNLPGAVGAVCGILIAVGVAVVIGLAGLGRRALPSTMAILTLALTLLFEQLARTWSDLTNGSNGIVVRSRGLIPDYYTTAALVLLIVAVVWLFVLRGRLGRRALAVNLNPDRAAHLGIDVRGTRLSALVVSAAVAAAAGAIAAPVMGLVSPSAGGIMLSTQVLVWLAVGGRGTLIGAFAGAVIVTMGQQYLGEAIGSWYLLVLGVIFLIVVRFAPGGLVGLVRRVIRIPAYRAARQDARLSGPILRRKLPAKTEFAVQARGISKSFGATKVLLGVDLMVPTGEVLCIIGPNGAGKTTLLNIVAGDIAPTAGTVAIFDADATRWRIHRRALAGMGKVFQIPSVFTELSPADNLRLARSEALQPREVPEALARFERDDGRSAAELPLADRRSLELAMVLVWGPEVVILDEPAAGLSHEESVALARLLRSVATETGATLVIIEHDMDIVRELADRVVVLANGRFLAEGTMEEITARDDVKDAYLGVVT</sequence>
<dbReference type="EMBL" id="JBHMBE010000002">
    <property type="protein sequence ID" value="MFB9645414.1"/>
    <property type="molecule type" value="Genomic_DNA"/>
</dbReference>
<dbReference type="PANTHER" id="PTHR45772">
    <property type="entry name" value="CONSERVED COMPONENT OF ABC TRANSPORTER FOR NATURAL AMINO ACIDS-RELATED"/>
    <property type="match status" value="1"/>
</dbReference>
<keyword evidence="2" id="KW-0813">Transport</keyword>
<feature type="transmembrane region" description="Helical" evidence="9">
    <location>
        <begin position="243"/>
        <end position="267"/>
    </location>
</feature>
<evidence type="ECO:0000256" key="9">
    <source>
        <dbReference type="SAM" id="Phobius"/>
    </source>
</evidence>
<keyword evidence="12" id="KW-1185">Reference proteome</keyword>
<organism evidence="11 12">
    <name type="scientific">Microbacterium terregens</name>
    <dbReference type="NCBI Taxonomy" id="69363"/>
    <lineage>
        <taxon>Bacteria</taxon>
        <taxon>Bacillati</taxon>
        <taxon>Actinomycetota</taxon>
        <taxon>Actinomycetes</taxon>
        <taxon>Micrococcales</taxon>
        <taxon>Microbacteriaceae</taxon>
        <taxon>Microbacterium</taxon>
    </lineage>
</organism>
<dbReference type="InterPro" id="IPR027417">
    <property type="entry name" value="P-loop_NTPase"/>
</dbReference>
<dbReference type="SMART" id="SM00382">
    <property type="entry name" value="AAA"/>
    <property type="match status" value="1"/>
</dbReference>
<name>A0ABV5T2B6_9MICO</name>
<feature type="transmembrane region" description="Helical" evidence="9">
    <location>
        <begin position="84"/>
        <end position="106"/>
    </location>
</feature>
<keyword evidence="6 11" id="KW-0067">ATP-binding</keyword>
<dbReference type="Pfam" id="PF00005">
    <property type="entry name" value="ABC_tran"/>
    <property type="match status" value="1"/>
</dbReference>
<evidence type="ECO:0000313" key="11">
    <source>
        <dbReference type="EMBL" id="MFB9645414.1"/>
    </source>
</evidence>
<dbReference type="CDD" id="cd06581">
    <property type="entry name" value="TM_PBP1_LivM_like"/>
    <property type="match status" value="1"/>
</dbReference>